<accession>G5GPZ1</accession>
<comment type="caution">
    <text evidence="2">The sequence shown here is derived from an EMBL/GenBank/DDBJ whole genome shotgun (WGS) entry which is preliminary data.</text>
</comment>
<protein>
    <recommendedName>
        <fullName evidence="1">Glycosyltransferase 2-like domain-containing protein</fullName>
    </recommendedName>
</protein>
<evidence type="ECO:0000313" key="2">
    <source>
        <dbReference type="EMBL" id="EHG20426.1"/>
    </source>
</evidence>
<gene>
    <name evidence="2" type="ORF">HMPREF9334_01322</name>
</gene>
<dbReference type="eggNOG" id="ENOG5032YUG">
    <property type="taxonomic scope" value="Bacteria"/>
</dbReference>
<dbReference type="InterPro" id="IPR029044">
    <property type="entry name" value="Nucleotide-diphossugar_trans"/>
</dbReference>
<dbReference type="AlphaFoldDB" id="G5GPZ1"/>
<dbReference type="CDD" id="cd00761">
    <property type="entry name" value="Glyco_tranf_GTA_type"/>
    <property type="match status" value="1"/>
</dbReference>
<evidence type="ECO:0000259" key="1">
    <source>
        <dbReference type="Pfam" id="PF00535"/>
    </source>
</evidence>
<dbReference type="EMBL" id="ACZM01000015">
    <property type="protein sequence ID" value="EHG20426.1"/>
    <property type="molecule type" value="Genomic_DNA"/>
</dbReference>
<reference evidence="2 3" key="1">
    <citation type="submission" date="2011-08" db="EMBL/GenBank/DDBJ databases">
        <title>The Genome Sequence of Selenomonas infelix ATCC 43532.</title>
        <authorList>
            <consortium name="The Broad Institute Genome Sequencing Platform"/>
            <person name="Earl A."/>
            <person name="Ward D."/>
            <person name="Feldgarden M."/>
            <person name="Gevers D."/>
            <person name="Izard J."/>
            <person name="Blanton J.M."/>
            <person name="Baranova O.V."/>
            <person name="Dewhirst F.E."/>
            <person name="Young S.K."/>
            <person name="Zeng Q."/>
            <person name="Gargeya S."/>
            <person name="Fitzgerald M."/>
            <person name="Haas B."/>
            <person name="Abouelleil A."/>
            <person name="Alvarado L."/>
            <person name="Arachchi H.M."/>
            <person name="Berlin A."/>
            <person name="Brown A."/>
            <person name="Chapman S.B."/>
            <person name="Chen Z."/>
            <person name="Dunbar C."/>
            <person name="Freedman E."/>
            <person name="Gearin G."/>
            <person name="Gellesch M."/>
            <person name="Goldberg J."/>
            <person name="Griggs A."/>
            <person name="Gujja S."/>
            <person name="Heiman D."/>
            <person name="Howarth C."/>
            <person name="Larson L."/>
            <person name="Lui A."/>
            <person name="MacDonald P.J.P."/>
            <person name="Montmayeur A."/>
            <person name="Murphy C."/>
            <person name="Neiman D."/>
            <person name="Pearson M."/>
            <person name="Priest M."/>
            <person name="Roberts A."/>
            <person name="Saif S."/>
            <person name="Shea T."/>
            <person name="Shenoy N."/>
            <person name="Sisk P."/>
            <person name="Stolte C."/>
            <person name="Sykes S."/>
            <person name="Wortman J."/>
            <person name="Nusbaum C."/>
            <person name="Birren B."/>
        </authorList>
    </citation>
    <scope>NUCLEOTIDE SEQUENCE [LARGE SCALE GENOMIC DNA]</scope>
    <source>
        <strain evidence="2 3">ATCC 43532</strain>
    </source>
</reference>
<sequence>MSMRRSVRYMTAVDVSVCVLTYQPDYEKLFMTLTSVIRQQGCSYEIIIADDGTPDFRQDMVEAWMTVHGITDYCIVRSMENHGTVRNVWNAYAIARGRYVKPISSGDFLYNDTALVGMLQFMEQEGYHIAFGRSCAYGRAEGKYHIYDRMQPFQLKPYRERNLPAIKEAYLVCQDYACGASFMGERTRMVSYTDLILGSVVYMEDSAYALMVADDISLGFWDYNFVWYESSHGISNVASEEWKTRLLRDNQMMLAIMAERHTEFRALCKWHIEGRRDTNSPYAEIVRRYYAEVDQIIATDTYLQDVNPYELQKLTECNSR</sequence>
<dbReference type="InterPro" id="IPR001173">
    <property type="entry name" value="Glyco_trans_2-like"/>
</dbReference>
<dbReference type="SUPFAM" id="SSF53448">
    <property type="entry name" value="Nucleotide-diphospho-sugar transferases"/>
    <property type="match status" value="1"/>
</dbReference>
<dbReference type="Pfam" id="PF00535">
    <property type="entry name" value="Glycos_transf_2"/>
    <property type="match status" value="1"/>
</dbReference>
<dbReference type="STRING" id="679201.HMPREF9334_01322"/>
<organism evidence="2 3">
    <name type="scientific">Selenomonas infelix ATCC 43532</name>
    <dbReference type="NCBI Taxonomy" id="679201"/>
    <lineage>
        <taxon>Bacteria</taxon>
        <taxon>Bacillati</taxon>
        <taxon>Bacillota</taxon>
        <taxon>Negativicutes</taxon>
        <taxon>Selenomonadales</taxon>
        <taxon>Selenomonadaceae</taxon>
        <taxon>Selenomonas</taxon>
    </lineage>
</organism>
<feature type="domain" description="Glycosyltransferase 2-like" evidence="1">
    <location>
        <begin position="16"/>
        <end position="174"/>
    </location>
</feature>
<dbReference type="PATRIC" id="fig|679201.3.peg.1334"/>
<keyword evidence="3" id="KW-1185">Reference proteome</keyword>
<name>G5GPZ1_9FIRM</name>
<evidence type="ECO:0000313" key="3">
    <source>
        <dbReference type="Proteomes" id="UP000004129"/>
    </source>
</evidence>
<dbReference type="HOGENOM" id="CLU_028113_0_0_9"/>
<dbReference type="Gene3D" id="3.90.550.10">
    <property type="entry name" value="Spore Coat Polysaccharide Biosynthesis Protein SpsA, Chain A"/>
    <property type="match status" value="1"/>
</dbReference>
<proteinExistence type="predicted"/>
<dbReference type="Proteomes" id="UP000004129">
    <property type="component" value="Unassembled WGS sequence"/>
</dbReference>